<dbReference type="Proteomes" id="UP000199296">
    <property type="component" value="Unassembled WGS sequence"/>
</dbReference>
<dbReference type="InterPro" id="IPR037066">
    <property type="entry name" value="Plug_dom_sf"/>
</dbReference>
<feature type="signal peptide" evidence="10">
    <location>
        <begin position="1"/>
        <end position="22"/>
    </location>
</feature>
<dbReference type="NCBIfam" id="TIGR04056">
    <property type="entry name" value="OMP_RagA_SusC"/>
    <property type="match status" value="1"/>
</dbReference>
<dbReference type="InterPro" id="IPR012910">
    <property type="entry name" value="Plug_dom"/>
</dbReference>
<name>A0A1G7U2W0_9FLAO</name>
<dbReference type="InterPro" id="IPR039426">
    <property type="entry name" value="TonB-dep_rcpt-like"/>
</dbReference>
<dbReference type="Pfam" id="PF07715">
    <property type="entry name" value="Plug"/>
    <property type="match status" value="1"/>
</dbReference>
<evidence type="ECO:0000256" key="5">
    <source>
        <dbReference type="ARBA" id="ARBA00023077"/>
    </source>
</evidence>
<dbReference type="GO" id="GO:0009279">
    <property type="term" value="C:cell outer membrane"/>
    <property type="evidence" value="ECO:0007669"/>
    <property type="project" value="UniProtKB-SubCell"/>
</dbReference>
<proteinExistence type="inferred from homology"/>
<evidence type="ECO:0000259" key="12">
    <source>
        <dbReference type="Pfam" id="PF07715"/>
    </source>
</evidence>
<evidence type="ECO:0000256" key="3">
    <source>
        <dbReference type="ARBA" id="ARBA00022452"/>
    </source>
</evidence>
<dbReference type="Pfam" id="PF13715">
    <property type="entry name" value="CarbopepD_reg_2"/>
    <property type="match status" value="1"/>
</dbReference>
<dbReference type="SUPFAM" id="SSF49464">
    <property type="entry name" value="Carboxypeptidase regulatory domain-like"/>
    <property type="match status" value="1"/>
</dbReference>
<feature type="domain" description="TonB-dependent receptor plug" evidence="12">
    <location>
        <begin position="115"/>
        <end position="223"/>
    </location>
</feature>
<dbReference type="InterPro" id="IPR023996">
    <property type="entry name" value="TonB-dep_OMP_SusC/RagA"/>
</dbReference>
<dbReference type="RefSeq" id="WP_176752660.1">
    <property type="nucleotide sequence ID" value="NZ_FNCW01000001.1"/>
</dbReference>
<dbReference type="AlphaFoldDB" id="A0A1G7U2W0"/>
<keyword evidence="3 8" id="KW-1134">Transmembrane beta strand</keyword>
<dbReference type="STRING" id="470826.SAMN04488027_101216"/>
<accession>A0A1G7U2W0</accession>
<gene>
    <name evidence="13" type="ORF">SAMN04488027_101216</name>
</gene>
<evidence type="ECO:0000256" key="7">
    <source>
        <dbReference type="ARBA" id="ARBA00023237"/>
    </source>
</evidence>
<dbReference type="NCBIfam" id="TIGR04057">
    <property type="entry name" value="SusC_RagA_signa"/>
    <property type="match status" value="1"/>
</dbReference>
<dbReference type="InterPro" id="IPR036942">
    <property type="entry name" value="Beta-barrel_TonB_sf"/>
</dbReference>
<evidence type="ECO:0000256" key="10">
    <source>
        <dbReference type="SAM" id="SignalP"/>
    </source>
</evidence>
<dbReference type="Gene3D" id="2.170.130.10">
    <property type="entry name" value="TonB-dependent receptor, plug domain"/>
    <property type="match status" value="1"/>
</dbReference>
<dbReference type="Gene3D" id="2.60.40.1120">
    <property type="entry name" value="Carboxypeptidase-like, regulatory domain"/>
    <property type="match status" value="1"/>
</dbReference>
<evidence type="ECO:0000256" key="2">
    <source>
        <dbReference type="ARBA" id="ARBA00022448"/>
    </source>
</evidence>
<feature type="chain" id="PRO_5011649372" evidence="10">
    <location>
        <begin position="23"/>
        <end position="980"/>
    </location>
</feature>
<comment type="subcellular location">
    <subcellularLocation>
        <location evidence="1 8">Cell outer membrane</location>
        <topology evidence="1 8">Multi-pass membrane protein</topology>
    </subcellularLocation>
</comment>
<keyword evidence="14" id="KW-1185">Reference proteome</keyword>
<feature type="domain" description="TonB-dependent receptor-like beta-barrel" evidence="11">
    <location>
        <begin position="388"/>
        <end position="944"/>
    </location>
</feature>
<evidence type="ECO:0000256" key="9">
    <source>
        <dbReference type="RuleBase" id="RU003357"/>
    </source>
</evidence>
<evidence type="ECO:0000256" key="6">
    <source>
        <dbReference type="ARBA" id="ARBA00023136"/>
    </source>
</evidence>
<organism evidence="13 14">
    <name type="scientific">Psychroflexus sediminis</name>
    <dbReference type="NCBI Taxonomy" id="470826"/>
    <lineage>
        <taxon>Bacteria</taxon>
        <taxon>Pseudomonadati</taxon>
        <taxon>Bacteroidota</taxon>
        <taxon>Flavobacteriia</taxon>
        <taxon>Flavobacteriales</taxon>
        <taxon>Flavobacteriaceae</taxon>
        <taxon>Psychroflexus</taxon>
    </lineage>
</organism>
<dbReference type="Gene3D" id="2.40.170.20">
    <property type="entry name" value="TonB-dependent receptor, beta-barrel domain"/>
    <property type="match status" value="1"/>
</dbReference>
<keyword evidence="10" id="KW-0732">Signal</keyword>
<dbReference type="Pfam" id="PF00593">
    <property type="entry name" value="TonB_dep_Rec_b-barrel"/>
    <property type="match status" value="1"/>
</dbReference>
<keyword evidence="4 8" id="KW-0812">Transmembrane</keyword>
<comment type="similarity">
    <text evidence="8 9">Belongs to the TonB-dependent receptor family.</text>
</comment>
<keyword evidence="5 9" id="KW-0798">TonB box</keyword>
<evidence type="ECO:0000259" key="11">
    <source>
        <dbReference type="Pfam" id="PF00593"/>
    </source>
</evidence>
<evidence type="ECO:0000313" key="14">
    <source>
        <dbReference type="Proteomes" id="UP000199296"/>
    </source>
</evidence>
<dbReference type="SUPFAM" id="SSF56935">
    <property type="entry name" value="Porins"/>
    <property type="match status" value="1"/>
</dbReference>
<evidence type="ECO:0000313" key="13">
    <source>
        <dbReference type="EMBL" id="SDG41833.1"/>
    </source>
</evidence>
<keyword evidence="7 8" id="KW-0998">Cell outer membrane</keyword>
<evidence type="ECO:0000256" key="1">
    <source>
        <dbReference type="ARBA" id="ARBA00004571"/>
    </source>
</evidence>
<evidence type="ECO:0000256" key="8">
    <source>
        <dbReference type="PROSITE-ProRule" id="PRU01360"/>
    </source>
</evidence>
<dbReference type="EMBL" id="FNCW01000001">
    <property type="protein sequence ID" value="SDG41833.1"/>
    <property type="molecule type" value="Genomic_DNA"/>
</dbReference>
<dbReference type="InterPro" id="IPR008969">
    <property type="entry name" value="CarboxyPept-like_regulatory"/>
</dbReference>
<keyword evidence="6 8" id="KW-0472">Membrane</keyword>
<evidence type="ECO:0000256" key="4">
    <source>
        <dbReference type="ARBA" id="ARBA00022692"/>
    </source>
</evidence>
<dbReference type="InterPro" id="IPR000531">
    <property type="entry name" value="Beta-barrel_TonB"/>
</dbReference>
<keyword evidence="2 8" id="KW-0813">Transport</keyword>
<dbReference type="PROSITE" id="PS52016">
    <property type="entry name" value="TONB_DEPENDENT_REC_3"/>
    <property type="match status" value="1"/>
</dbReference>
<sequence>MKFKINGILTLFLALVVQIGFAQTKIVTGNVTDQEGLPLPGVNILVKGEGTGTQSDFDGNYSIRATPEQTLVFRYIGFATEEVIVGNKDRINVSLELKSGELDEVVITGYSNVDKEKYTGSISSVTSEEIESVPFASFDQILQGQAAGLQVTSGSGQPGAPSRVRIRGNGSINGSNEPLYILDGIQITAGDFANLNPNDFDDVSVLKDAAATAPYGSRGANGVIVITSKKGTFNTKTNVTLRSQYGVTEVGDARFEMMNSRELLEFQRTINRNRGAGLSDEEITELSQVDTDWSEVFFRTGVTQSQELSMSGGSEKTRFFNSIQYFDQEGISPNSNLQRFSLRMNLEHRPNDKTKVGINTTTSYSKSNRIGSEAAVALYNPFAAAYLGSPYNRPYDDDGNFLTGGGRTGANTLENLLVNIRERNDFKFVGSAFVEREIVKNLTAKINLGADFRQRNTITSRDPNTRIGSTTQPGEQGLYSEGNNYFANITATTSLNYTNTWGKHTLSAGAYSEYLKTHFRSSGFTGFGINPLLVGYPAGISPGTVGNELIPTVSGSVVERGLFSYFGLADYDFDSKYGFSGSIRRDASSKFAEANRWGTFFSVAARWNISNEDFMDDIDFIDNLKLRASYGTAGNQDAIPDYAYATRYGQVTYDGTSGLAPGGLGNPDLTWEQSNQFNIGLDFSLLENRISGNLEYYNNLTTDLFITRTLSATSGSNSIQSNDGEMVNKGIDLQLSGVLVRTEDLLITLNGNLNFNKNEITDLGQVNEFESGTSIIRVGLPLGTHYVVGWSGVNPANGEPLYTDAQGNVTNQFLPNEARADFGSFNPEYVGGFGGNIKYKNWTLNTLFTYQAEYFRFNNQSFFQENPNFANFNLSNKMLTMWQQPGDITEIQNFRYNREFSSKDIEDASFIRWRNVTLAYNFSQESLENIGISNLRVYGQAQNLYTWTKFTGFDPEDDNNIAQFEYPTPRVFTFGVDLTF</sequence>
<reference evidence="13 14" key="1">
    <citation type="submission" date="2016-10" db="EMBL/GenBank/DDBJ databases">
        <authorList>
            <person name="de Groot N.N."/>
        </authorList>
    </citation>
    <scope>NUCLEOTIDE SEQUENCE [LARGE SCALE GENOMIC DNA]</scope>
    <source>
        <strain evidence="13 14">DSM 19803</strain>
    </source>
</reference>
<dbReference type="InterPro" id="IPR023997">
    <property type="entry name" value="TonB-dep_OMP_SusC/RagA_CS"/>
</dbReference>
<protein>
    <submittedName>
        <fullName evidence="13">TonB-linked outer membrane protein, SusC/RagA family</fullName>
    </submittedName>
</protein>